<dbReference type="CDD" id="cd00267">
    <property type="entry name" value="ABC_ATPase"/>
    <property type="match status" value="1"/>
</dbReference>
<name>A0AA37T3N8_9GAMM</name>
<dbReference type="Proteomes" id="UP001156870">
    <property type="component" value="Unassembled WGS sequence"/>
</dbReference>
<dbReference type="GO" id="GO:0016887">
    <property type="term" value="F:ATP hydrolysis activity"/>
    <property type="evidence" value="ECO:0007669"/>
    <property type="project" value="InterPro"/>
</dbReference>
<dbReference type="PANTHER" id="PTHR43581">
    <property type="entry name" value="ATP/GTP PHOSPHATASE"/>
    <property type="match status" value="1"/>
</dbReference>
<dbReference type="Gene3D" id="3.40.50.300">
    <property type="entry name" value="P-loop containing nucleotide triphosphate hydrolases"/>
    <property type="match status" value="1"/>
</dbReference>
<feature type="domain" description="ATPase AAA-type core" evidence="1">
    <location>
        <begin position="62"/>
        <end position="131"/>
    </location>
</feature>
<evidence type="ECO:0008006" key="5">
    <source>
        <dbReference type="Google" id="ProtNLM"/>
    </source>
</evidence>
<dbReference type="InterPro" id="IPR027417">
    <property type="entry name" value="P-loop_NTPase"/>
</dbReference>
<dbReference type="InterPro" id="IPR034139">
    <property type="entry name" value="TOPRIM_OLD"/>
</dbReference>
<dbReference type="Pfam" id="PF13304">
    <property type="entry name" value="AAA_21"/>
    <property type="match status" value="1"/>
</dbReference>
<evidence type="ECO:0000313" key="4">
    <source>
        <dbReference type="Proteomes" id="UP001156870"/>
    </source>
</evidence>
<gene>
    <name evidence="3" type="ORF">GCM10007877_21450</name>
</gene>
<evidence type="ECO:0000313" key="3">
    <source>
        <dbReference type="EMBL" id="GLS26429.1"/>
    </source>
</evidence>
<dbReference type="GO" id="GO:0005524">
    <property type="term" value="F:ATP binding"/>
    <property type="evidence" value="ECO:0007669"/>
    <property type="project" value="InterPro"/>
</dbReference>
<feature type="domain" description="OLD protein-like TOPRIM" evidence="2">
    <location>
        <begin position="183"/>
        <end position="250"/>
    </location>
</feature>
<dbReference type="AlphaFoldDB" id="A0AA37T3N8"/>
<dbReference type="PANTHER" id="PTHR43581:SF4">
    <property type="entry name" value="ATP_GTP PHOSPHATASE"/>
    <property type="match status" value="1"/>
</dbReference>
<keyword evidence="4" id="KW-1185">Reference proteome</keyword>
<dbReference type="RefSeq" id="WP_232595924.1">
    <property type="nucleotide sequence ID" value="NZ_BSPD01000052.1"/>
</dbReference>
<dbReference type="Pfam" id="PF20469">
    <property type="entry name" value="OLD-like_TOPRIM"/>
    <property type="match status" value="1"/>
</dbReference>
<organism evidence="3 4">
    <name type="scientific">Marinibactrum halimedae</name>
    <dbReference type="NCBI Taxonomy" id="1444977"/>
    <lineage>
        <taxon>Bacteria</taxon>
        <taxon>Pseudomonadati</taxon>
        <taxon>Pseudomonadota</taxon>
        <taxon>Gammaproteobacteria</taxon>
        <taxon>Cellvibrionales</taxon>
        <taxon>Cellvibrionaceae</taxon>
        <taxon>Marinibactrum</taxon>
    </lineage>
</organism>
<reference evidence="3 4" key="1">
    <citation type="journal article" date="2014" name="Int. J. Syst. Evol. Microbiol.">
        <title>Complete genome sequence of Corynebacterium casei LMG S-19264T (=DSM 44701T), isolated from a smear-ripened cheese.</title>
        <authorList>
            <consortium name="US DOE Joint Genome Institute (JGI-PGF)"/>
            <person name="Walter F."/>
            <person name="Albersmeier A."/>
            <person name="Kalinowski J."/>
            <person name="Ruckert C."/>
        </authorList>
    </citation>
    <scope>NUCLEOTIDE SEQUENCE [LARGE SCALE GENOMIC DNA]</scope>
    <source>
        <strain evidence="3 4">NBRC 110095</strain>
    </source>
</reference>
<comment type="caution">
    <text evidence="3">The sequence shown here is derived from an EMBL/GenBank/DDBJ whole genome shotgun (WGS) entry which is preliminary data.</text>
</comment>
<dbReference type="InterPro" id="IPR051396">
    <property type="entry name" value="Bact_Antivir_Def_Nuclease"/>
</dbReference>
<proteinExistence type="predicted"/>
<protein>
    <recommendedName>
        <fullName evidence="5">ATP-binding protein</fullName>
    </recommendedName>
</protein>
<dbReference type="InterPro" id="IPR003959">
    <property type="entry name" value="ATPase_AAA_core"/>
</dbReference>
<accession>A0AA37T3N8</accession>
<dbReference type="EMBL" id="BSPD01000052">
    <property type="protein sequence ID" value="GLS26429.1"/>
    <property type="molecule type" value="Genomic_DNA"/>
</dbReference>
<evidence type="ECO:0000259" key="1">
    <source>
        <dbReference type="Pfam" id="PF13304"/>
    </source>
</evidence>
<evidence type="ECO:0000259" key="2">
    <source>
        <dbReference type="Pfam" id="PF20469"/>
    </source>
</evidence>
<sequence>MALFQDDEARKTIRDITYDALGKYFVIDPTGMTSLRIKMSEEEPSGMIEQGLNEDSRAFHTNAIDISEMSDGVKAFTGLVSATLCQDYKVLLIDEPEAFLHPPLARKLGKTLSILTKEKDSKIFVSTHSSDFVMGCIQAGQNVNITRLTYSQGVPTARTLSSETIYEMMKNPLLRSTGVLSAMFHESVIVSESDADRAFYQEINERLNYFTNDGSTDSLFINAQNKQTIGRIVSPLRKMGIPAAAIVDLDIIKKNHEFKELCKSCNVPQALIESWGVLRGNINKIFENNNLNSNKHGLPDLPEEHRGTLELLLSNLRQYGIFPVPRGALEQWLPRLEIENNRHGPGWIMEAFDKMGENPEEPEYVKPTDNDVWEFMRIVSLWVNDPSRSGL</sequence>
<dbReference type="SUPFAM" id="SSF52540">
    <property type="entry name" value="P-loop containing nucleoside triphosphate hydrolases"/>
    <property type="match status" value="1"/>
</dbReference>